<evidence type="ECO:0000256" key="12">
    <source>
        <dbReference type="ARBA" id="ARBA00023125"/>
    </source>
</evidence>
<evidence type="ECO:0000256" key="6">
    <source>
        <dbReference type="ARBA" id="ARBA00022475"/>
    </source>
</evidence>
<dbReference type="GO" id="GO:0008510">
    <property type="term" value="F:sodium:bicarbonate symporter activity"/>
    <property type="evidence" value="ECO:0007669"/>
    <property type="project" value="TreeGrafter"/>
</dbReference>
<proteinExistence type="inferred from homology"/>
<evidence type="ECO:0000256" key="18">
    <source>
        <dbReference type="ARBA" id="ARBA00023242"/>
    </source>
</evidence>
<keyword evidence="14" id="KW-1015">Disulfide bond</keyword>
<dbReference type="GO" id="GO:0045893">
    <property type="term" value="P:positive regulation of DNA-templated transcription"/>
    <property type="evidence" value="ECO:0007669"/>
    <property type="project" value="InterPro"/>
</dbReference>
<evidence type="ECO:0000313" key="24">
    <source>
        <dbReference type="Proteomes" id="UP001314229"/>
    </source>
</evidence>
<keyword evidence="17" id="KW-0739">Sodium transport</keyword>
<dbReference type="EMBL" id="CAWUFR010000015">
    <property type="protein sequence ID" value="CAK6954106.1"/>
    <property type="molecule type" value="Genomic_DNA"/>
</dbReference>
<keyword evidence="5 20" id="KW-0813">Transport</keyword>
<evidence type="ECO:0000256" key="15">
    <source>
        <dbReference type="ARBA" id="ARBA00023163"/>
    </source>
</evidence>
<dbReference type="Pfam" id="PF00907">
    <property type="entry name" value="T-box"/>
    <property type="match status" value="1"/>
</dbReference>
<keyword evidence="18 19" id="KW-0539">Nucleus</keyword>
<feature type="transmembrane region" description="Helical" evidence="20">
    <location>
        <begin position="1615"/>
        <end position="1632"/>
    </location>
</feature>
<dbReference type="InterPro" id="IPR011531">
    <property type="entry name" value="HCO3_transpt-like_TM_dom"/>
</dbReference>
<comment type="subcellular location">
    <subcellularLocation>
        <location evidence="2">Apical cell membrane</location>
    </subcellularLocation>
    <subcellularLocation>
        <location evidence="3">Basolateral cell membrane</location>
        <topology evidence="3">Multi-pass membrane protein</topology>
    </subcellularLocation>
    <subcellularLocation>
        <location evidence="20">Membrane</location>
        <topology evidence="20">Multi-pass membrane protein</topology>
    </subcellularLocation>
    <subcellularLocation>
        <location evidence="1 19">Nucleus</location>
    </subcellularLocation>
</comment>
<dbReference type="Pfam" id="PF07565">
    <property type="entry name" value="Band_3_cyto"/>
    <property type="match status" value="1"/>
</dbReference>
<dbReference type="InterPro" id="IPR008967">
    <property type="entry name" value="p53-like_TF_DNA-bd_sf"/>
</dbReference>
<keyword evidence="7 20" id="KW-0812">Transmembrane</keyword>
<feature type="transmembrane region" description="Helical" evidence="20">
    <location>
        <begin position="1483"/>
        <end position="1507"/>
    </location>
</feature>
<dbReference type="InterPro" id="IPR032385">
    <property type="entry name" value="T-box_assoc"/>
</dbReference>
<dbReference type="GO" id="GO:0016323">
    <property type="term" value="C:basolateral plasma membrane"/>
    <property type="evidence" value="ECO:0007669"/>
    <property type="project" value="UniProtKB-SubCell"/>
</dbReference>
<keyword evidence="15" id="KW-0804">Transcription</keyword>
<dbReference type="NCBIfam" id="TIGR00834">
    <property type="entry name" value="ae"/>
    <property type="match status" value="1"/>
</dbReference>
<organism evidence="23 24">
    <name type="scientific">Scomber scombrus</name>
    <name type="common">Atlantic mackerel</name>
    <name type="synonym">Scomber vernalis</name>
    <dbReference type="NCBI Taxonomy" id="13677"/>
    <lineage>
        <taxon>Eukaryota</taxon>
        <taxon>Metazoa</taxon>
        <taxon>Chordata</taxon>
        <taxon>Craniata</taxon>
        <taxon>Vertebrata</taxon>
        <taxon>Euteleostomi</taxon>
        <taxon>Actinopterygii</taxon>
        <taxon>Neopterygii</taxon>
        <taxon>Teleostei</taxon>
        <taxon>Neoteleostei</taxon>
        <taxon>Acanthomorphata</taxon>
        <taxon>Pelagiaria</taxon>
        <taxon>Scombriformes</taxon>
        <taxon>Scombridae</taxon>
        <taxon>Scomber</taxon>
    </lineage>
</organism>
<dbReference type="PROSITE" id="PS50252">
    <property type="entry name" value="TBOX_3"/>
    <property type="match status" value="1"/>
</dbReference>
<evidence type="ECO:0000256" key="1">
    <source>
        <dbReference type="ARBA" id="ARBA00004123"/>
    </source>
</evidence>
<name>A0AAV1N6I6_SCOSC</name>
<evidence type="ECO:0000256" key="9">
    <source>
        <dbReference type="ARBA" id="ARBA00023015"/>
    </source>
</evidence>
<dbReference type="InterPro" id="IPR013769">
    <property type="entry name" value="Band3_cytoplasmic_dom"/>
</dbReference>
<dbReference type="FunFam" id="3.40.930.10:FF:000001">
    <property type="entry name" value="Anion exchange protein"/>
    <property type="match status" value="1"/>
</dbReference>
<dbReference type="SUPFAM" id="SSF55804">
    <property type="entry name" value="Phoshotransferase/anion transport protein"/>
    <property type="match status" value="1"/>
</dbReference>
<dbReference type="GO" id="GO:0005634">
    <property type="term" value="C:nucleus"/>
    <property type="evidence" value="ECO:0007669"/>
    <property type="project" value="UniProtKB-SubCell"/>
</dbReference>
<dbReference type="FunFam" id="1.10.287.570:FF:000001">
    <property type="entry name" value="Anion exchange protein"/>
    <property type="match status" value="1"/>
</dbReference>
<keyword evidence="12 19" id="KW-0238">DNA-binding</keyword>
<dbReference type="InterPro" id="IPR016152">
    <property type="entry name" value="PTrfase/Anion_transptr"/>
</dbReference>
<dbReference type="GO" id="GO:0008509">
    <property type="term" value="F:monoatomic anion transmembrane transporter activity"/>
    <property type="evidence" value="ECO:0007669"/>
    <property type="project" value="InterPro"/>
</dbReference>
<feature type="transmembrane region" description="Helical" evidence="20">
    <location>
        <begin position="1638"/>
        <end position="1655"/>
    </location>
</feature>
<keyword evidence="8 20" id="KW-1133">Transmembrane helix</keyword>
<dbReference type="PRINTS" id="PR00937">
    <property type="entry name" value="TBOX"/>
</dbReference>
<evidence type="ECO:0000256" key="20">
    <source>
        <dbReference type="RuleBase" id="RU362035"/>
    </source>
</evidence>
<evidence type="ECO:0000256" key="3">
    <source>
        <dbReference type="ARBA" id="ARBA00004554"/>
    </source>
</evidence>
<dbReference type="Gene3D" id="2.60.40.820">
    <property type="entry name" value="Transcription factor, T-box"/>
    <property type="match status" value="1"/>
</dbReference>
<dbReference type="Pfam" id="PF00955">
    <property type="entry name" value="HCO3_cotransp"/>
    <property type="match status" value="1"/>
</dbReference>
<feature type="compositionally biased region" description="Polar residues" evidence="21">
    <location>
        <begin position="464"/>
        <end position="473"/>
    </location>
</feature>
<feature type="transmembrane region" description="Helical" evidence="20">
    <location>
        <begin position="1176"/>
        <end position="1200"/>
    </location>
</feature>
<evidence type="ECO:0000256" key="14">
    <source>
        <dbReference type="ARBA" id="ARBA00023157"/>
    </source>
</evidence>
<dbReference type="GO" id="GO:0003677">
    <property type="term" value="F:DNA binding"/>
    <property type="evidence" value="ECO:0007669"/>
    <property type="project" value="UniProtKB-UniRule"/>
</dbReference>
<evidence type="ECO:0000256" key="10">
    <source>
        <dbReference type="ARBA" id="ARBA00023053"/>
    </source>
</evidence>
<evidence type="ECO:0000256" key="13">
    <source>
        <dbReference type="ARBA" id="ARBA00023136"/>
    </source>
</evidence>
<dbReference type="PRINTS" id="PR01231">
    <property type="entry name" value="HCO3TRNSPORT"/>
</dbReference>
<keyword evidence="10" id="KW-0915">Sodium</keyword>
<dbReference type="PANTHER" id="PTHR11453">
    <property type="entry name" value="ANION EXCHANGE PROTEIN"/>
    <property type="match status" value="1"/>
</dbReference>
<dbReference type="PANTHER" id="PTHR11453:SF32">
    <property type="entry name" value="SODIUM-DRIVEN CHLORIDE BICARBONATE EXCHANGER"/>
    <property type="match status" value="1"/>
</dbReference>
<feature type="transmembrane region" description="Helical" evidence="20">
    <location>
        <begin position="1255"/>
        <end position="1273"/>
    </location>
</feature>
<evidence type="ECO:0000256" key="7">
    <source>
        <dbReference type="ARBA" id="ARBA00022692"/>
    </source>
</evidence>
<evidence type="ECO:0000256" key="19">
    <source>
        <dbReference type="PROSITE-ProRule" id="PRU00201"/>
    </source>
</evidence>
<evidence type="ECO:0000259" key="22">
    <source>
        <dbReference type="PROSITE" id="PS50252"/>
    </source>
</evidence>
<accession>A0AAV1N6I6</accession>
<dbReference type="SMART" id="SM00425">
    <property type="entry name" value="TBOX"/>
    <property type="match status" value="1"/>
</dbReference>
<dbReference type="GO" id="GO:0005452">
    <property type="term" value="F:solute:inorganic anion antiporter activity"/>
    <property type="evidence" value="ECO:0007669"/>
    <property type="project" value="InterPro"/>
</dbReference>
<keyword evidence="6" id="KW-1003">Cell membrane</keyword>
<dbReference type="PROSITE" id="PS01264">
    <property type="entry name" value="TBOX_2"/>
    <property type="match status" value="1"/>
</dbReference>
<feature type="region of interest" description="Disordered" evidence="21">
    <location>
        <begin position="724"/>
        <end position="757"/>
    </location>
</feature>
<keyword evidence="11 20" id="KW-0406">Ion transport</keyword>
<feature type="region of interest" description="Disordered" evidence="21">
    <location>
        <begin position="447"/>
        <end position="481"/>
    </location>
</feature>
<keyword evidence="16" id="KW-0325">Glycoprotein</keyword>
<dbReference type="GO" id="GO:0016324">
    <property type="term" value="C:apical plasma membrane"/>
    <property type="evidence" value="ECO:0007669"/>
    <property type="project" value="UniProtKB-SubCell"/>
</dbReference>
<evidence type="ECO:0000256" key="2">
    <source>
        <dbReference type="ARBA" id="ARBA00004221"/>
    </source>
</evidence>
<dbReference type="InterPro" id="IPR046360">
    <property type="entry name" value="T-box_DNA-bd"/>
</dbReference>
<dbReference type="PROSITE" id="PS01283">
    <property type="entry name" value="TBOX_1"/>
    <property type="match status" value="1"/>
</dbReference>
<dbReference type="PRINTS" id="PR01232">
    <property type="entry name" value="NAHCO3TRSPRT"/>
</dbReference>
<feature type="transmembrane region" description="Helical" evidence="20">
    <location>
        <begin position="1357"/>
        <end position="1375"/>
    </location>
</feature>
<comment type="caution">
    <text evidence="19">Lacks conserved residue(s) required for the propagation of feature annotation.</text>
</comment>
<keyword evidence="24" id="KW-1185">Reference proteome</keyword>
<dbReference type="Gene3D" id="1.10.287.570">
    <property type="entry name" value="Helical hairpin bin"/>
    <property type="match status" value="1"/>
</dbReference>
<gene>
    <name evidence="23" type="ORF">FSCOSCO3_A002470</name>
</gene>
<sequence length="1730" mass="192423">MQVENCISPASNLSKKFMNVGSGFSSSDGSELSLQDHPIISASDNLERSSPLKKNSREMTNQSEADNFPDSKDASGDVQRGKLSPDLHGVSDIRHNFDGSAGERCIFSPSTQPQSVSAATSAMFPYPSQHGPAHPAFSIGSPSRYMAHHPVITNGAYNSLLTNTSPQGYPAAGYPYAQQYGHTYQGGAFYQFSSAQAGLVPGKAQVYLCNRALWLKFHRHQTEMIITKQGRRMFPFLSFNISGLDPTAHYNIFVDVILADPNHWRFQGGKWVPCGKADTNVIGNRVYMHPDSPNTGAHWMRQEISFGKLKLTNNKGASNNTGQMVVLQSLHKYQPRLHVVEVNEDGTEDTSQPGRVQTFTFTETQFIAVTAYQNTDITQLKIDHNPFAKGFRDNYDTVYTGCDIDRLTPSPGDSPRSQIVPGARYAMHSSFLQDQFVSTYAKSRFHPGVGTGPGTERSVPLGNSLLSPQQTEEPSVATPPQRWFVTPANNRLDFAASAYDAADFAGNAATLLSYAAAGVKALPLPTAGCSNRPLGYYADPSGWGGRTPPQYCGVNSKSSSVFSCWPANSIGGRAGTNYLAEEGDSIPTERSPIGSEETKPKDMTSESSWIETPSSIKSIDSSDSGIFEQAKRRRISPSATPVSETVSPLKSELLPPRELNRVDKRMDTKDQGAQIEPLLPTRNDDEAVVDRGGTRCQQRADLDDEDLEGHRTLYIGVHVPLGSTRHRSHRRHSRHHTVKHKRRGRERTLMEDRDSPVYDTPSQRVQFLLGTEDDDEEHIPHDLFTEMDEICVREGEDSEWRESARWLKFEEDVEDGGERWSKPYVATLSLHSLFELRSCIINGSVLLDMRANTIEEIAGMVLDHQELYAPLGDELRKKVRETLLKKHHHQTHKKLANRLPIVRSIADMGRRSSENHLDKNGQMSSSQPQLAGHDGKGDSNRENSAVDFSKTDMHFMKKIPIGAETCNVLVGEVELLDKPVVAFVRLSPAVLLSGMAEVPIATRFLFILLGPLGRAPQYHEIGRSIATLMTDEVFHDVAYKAKDRNDLIAGIDEFLDQVTVLPPGEWDPSIRIEPPKNVPSQEGRKKSNNALGEGDEEEEPGGHGGPELQRTGKWFGGLFLDIKRKAPHYLSDYYDAFSLQCVASFLFLYCACMSPVITFGGLLGEATEGRISAIESLFGASLTGIAYSLFAGQPLTILGSTGPVLVFEKILFKFCKEYDLSYLSLRACIGLWTAFLCILLVATDASSLVCYITRFTEEAFASLICIIFIYEALEKLIHLGDHYPFNKNNNLEKLSLYSCSCVEPSDPTNGTLKYWETNNITASEIYWEALEVKDCIEKQGEFVGSACSPHGPYVPDVLFWCVILFFCTVLLSAFLKEFKFSNYFPTKVRSIISDFAVFFAIFIMVSIDYALGVPSPKLKVPSVFKPTRDDRGWFVNPLGPNPWWTAVITVVPALLCTILIFMDQQITAVIINRKEHKLKKGCGYHLDLFMVGIMLGVCSLMGLPWFVAATVLSITHVNSLKLESECSAPGEQPKFLGIREQRFTGLMIFTLMGSSVFMTSTLRLIPMPVLYGVFLYMGASSLRGIQFFDRLTLFGMPTKHQPDFIYLRHVPLRKVHLFTIIQLSCLILLWVIKTSKAAIVFPMMVLALVFIRKLMDCIFSKREMSWLDDLMPESKKKKLEDAEEEEEQSILAEDDGAVQVPLEGFKGLPIINITDEMSKGSFGNTWNANS</sequence>
<feature type="transmembrane region" description="Helical" evidence="20">
    <location>
        <begin position="1220"/>
        <end position="1243"/>
    </location>
</feature>
<protein>
    <recommendedName>
        <fullName evidence="20">Anion exchange protein</fullName>
    </recommendedName>
</protein>
<dbReference type="Pfam" id="PF16176">
    <property type="entry name" value="T-box_assoc"/>
    <property type="match status" value="1"/>
</dbReference>
<feature type="region of interest" description="Disordered" evidence="21">
    <location>
        <begin position="583"/>
        <end position="615"/>
    </location>
</feature>
<feature type="region of interest" description="Disordered" evidence="21">
    <location>
        <begin position="39"/>
        <end position="90"/>
    </location>
</feature>
<feature type="compositionally biased region" description="Basic and acidic residues" evidence="21">
    <location>
        <begin position="746"/>
        <end position="756"/>
    </location>
</feature>
<evidence type="ECO:0000256" key="5">
    <source>
        <dbReference type="ARBA" id="ARBA00022448"/>
    </source>
</evidence>
<feature type="transmembrane region" description="Helical" evidence="20">
    <location>
        <begin position="1443"/>
        <end position="1462"/>
    </location>
</feature>
<dbReference type="GO" id="GO:0003700">
    <property type="term" value="F:DNA-binding transcription factor activity"/>
    <property type="evidence" value="ECO:0007669"/>
    <property type="project" value="InterPro"/>
</dbReference>
<dbReference type="InterPro" id="IPR036960">
    <property type="entry name" value="T-box_sf"/>
</dbReference>
<feature type="transmembrane region" description="Helical" evidence="20">
    <location>
        <begin position="1142"/>
        <end position="1164"/>
    </location>
</feature>
<feature type="region of interest" description="Disordered" evidence="21">
    <location>
        <begin position="1066"/>
        <end position="1108"/>
    </location>
</feature>
<feature type="domain" description="T-box" evidence="22">
    <location>
        <begin position="208"/>
        <end position="393"/>
    </location>
</feature>
<feature type="region of interest" description="Disordered" evidence="21">
    <location>
        <begin position="912"/>
        <end position="944"/>
    </location>
</feature>
<keyword evidence="13 20" id="KW-0472">Membrane</keyword>
<dbReference type="InterPro" id="IPR003024">
    <property type="entry name" value="Na/HCO3_transpt"/>
</dbReference>
<dbReference type="SUPFAM" id="SSF49417">
    <property type="entry name" value="p53-like transcription factors"/>
    <property type="match status" value="1"/>
</dbReference>
<evidence type="ECO:0000256" key="21">
    <source>
        <dbReference type="SAM" id="MobiDB-lite"/>
    </source>
</evidence>
<dbReference type="CDD" id="cd20204">
    <property type="entry name" value="T-box_TBR1"/>
    <property type="match status" value="1"/>
</dbReference>
<dbReference type="FunFam" id="2.60.40.820:FF:000004">
    <property type="entry name" value="T-box, brain 1"/>
    <property type="match status" value="1"/>
</dbReference>
<dbReference type="Gene3D" id="3.40.930.10">
    <property type="entry name" value="Mannitol-specific EII, Chain A"/>
    <property type="match status" value="1"/>
</dbReference>
<comment type="similarity">
    <text evidence="4 20">Belongs to the anion exchanger (TC 2.A.31) family.</text>
</comment>
<feature type="transmembrane region" description="Helical" evidence="20">
    <location>
        <begin position="1395"/>
        <end position="1412"/>
    </location>
</feature>
<dbReference type="Proteomes" id="UP001314229">
    <property type="component" value="Unassembled WGS sequence"/>
</dbReference>
<evidence type="ECO:0000256" key="17">
    <source>
        <dbReference type="ARBA" id="ARBA00023201"/>
    </source>
</evidence>
<comment type="caution">
    <text evidence="23">The sequence shown here is derived from an EMBL/GenBank/DDBJ whole genome shotgun (WGS) entry which is preliminary data.</text>
</comment>
<evidence type="ECO:0000256" key="8">
    <source>
        <dbReference type="ARBA" id="ARBA00022989"/>
    </source>
</evidence>
<evidence type="ECO:0000313" key="23">
    <source>
        <dbReference type="EMBL" id="CAK6954106.1"/>
    </source>
</evidence>
<dbReference type="InterPro" id="IPR003020">
    <property type="entry name" value="HCO3_transpt_euk"/>
</dbReference>
<evidence type="ECO:0000256" key="11">
    <source>
        <dbReference type="ARBA" id="ARBA00023065"/>
    </source>
</evidence>
<feature type="compositionally biased region" description="Basic residues" evidence="21">
    <location>
        <begin position="724"/>
        <end position="745"/>
    </location>
</feature>
<feature type="compositionally biased region" description="Basic and acidic residues" evidence="21">
    <location>
        <begin position="69"/>
        <end position="90"/>
    </location>
</feature>
<evidence type="ECO:0000256" key="16">
    <source>
        <dbReference type="ARBA" id="ARBA00023180"/>
    </source>
</evidence>
<keyword evidence="9" id="KW-0805">Transcription regulation</keyword>
<reference evidence="23 24" key="1">
    <citation type="submission" date="2024-01" db="EMBL/GenBank/DDBJ databases">
        <authorList>
            <person name="Alioto T."/>
            <person name="Alioto T."/>
            <person name="Gomez Garrido J."/>
        </authorList>
    </citation>
    <scope>NUCLEOTIDE SEQUENCE [LARGE SCALE GENOMIC DNA]</scope>
</reference>
<dbReference type="InterPro" id="IPR018186">
    <property type="entry name" value="TF_T-box_CS"/>
</dbReference>
<dbReference type="GO" id="GO:0051453">
    <property type="term" value="P:regulation of intracellular pH"/>
    <property type="evidence" value="ECO:0007669"/>
    <property type="project" value="TreeGrafter"/>
</dbReference>
<evidence type="ECO:0000256" key="4">
    <source>
        <dbReference type="ARBA" id="ARBA00010993"/>
    </source>
</evidence>